<comment type="catalytic activity">
    <reaction evidence="1">
        <text>ATP + protein L-histidine = ADP + protein N-phospho-L-histidine.</text>
        <dbReference type="EC" id="2.7.13.3"/>
    </reaction>
</comment>
<feature type="transmembrane region" description="Helical" evidence="12">
    <location>
        <begin position="6"/>
        <end position="29"/>
    </location>
</feature>
<evidence type="ECO:0000256" key="8">
    <source>
        <dbReference type="ARBA" id="ARBA00022777"/>
    </source>
</evidence>
<dbReference type="SUPFAM" id="SSF55785">
    <property type="entry name" value="PYP-like sensor domain (PAS domain)"/>
    <property type="match status" value="1"/>
</dbReference>
<organism evidence="15 16">
    <name type="scientific">Blastopirellula marina</name>
    <dbReference type="NCBI Taxonomy" id="124"/>
    <lineage>
        <taxon>Bacteria</taxon>
        <taxon>Pseudomonadati</taxon>
        <taxon>Planctomycetota</taxon>
        <taxon>Planctomycetia</taxon>
        <taxon>Pirellulales</taxon>
        <taxon>Pirellulaceae</taxon>
        <taxon>Blastopirellula</taxon>
    </lineage>
</organism>
<dbReference type="AlphaFoldDB" id="A0A2S8FDJ6"/>
<keyword evidence="7" id="KW-0547">Nucleotide-binding</keyword>
<dbReference type="EC" id="2.7.13.3" evidence="3"/>
<proteinExistence type="predicted"/>
<dbReference type="NCBIfam" id="TIGR00229">
    <property type="entry name" value="sensory_box"/>
    <property type="match status" value="1"/>
</dbReference>
<evidence type="ECO:0000313" key="16">
    <source>
        <dbReference type="Proteomes" id="UP000238322"/>
    </source>
</evidence>
<evidence type="ECO:0000313" key="15">
    <source>
        <dbReference type="EMBL" id="PQO30235.1"/>
    </source>
</evidence>
<dbReference type="EMBL" id="PUHY01000014">
    <property type="protein sequence ID" value="PQO30235.1"/>
    <property type="molecule type" value="Genomic_DNA"/>
</dbReference>
<dbReference type="PROSITE" id="PS50109">
    <property type="entry name" value="HIS_KIN"/>
    <property type="match status" value="1"/>
</dbReference>
<dbReference type="PANTHER" id="PTHR45453:SF1">
    <property type="entry name" value="PHOSPHATE REGULON SENSOR PROTEIN PHOR"/>
    <property type="match status" value="1"/>
</dbReference>
<dbReference type="Gene3D" id="3.30.565.10">
    <property type="entry name" value="Histidine kinase-like ATPase, C-terminal domain"/>
    <property type="match status" value="1"/>
</dbReference>
<dbReference type="InterPro" id="IPR035965">
    <property type="entry name" value="PAS-like_dom_sf"/>
</dbReference>
<dbReference type="FunFam" id="1.10.287.130:FF:000008">
    <property type="entry name" value="Two-component sensor histidine kinase"/>
    <property type="match status" value="1"/>
</dbReference>
<dbReference type="InterPro" id="IPR036890">
    <property type="entry name" value="HATPase_C_sf"/>
</dbReference>
<evidence type="ECO:0000256" key="6">
    <source>
        <dbReference type="ARBA" id="ARBA00022679"/>
    </source>
</evidence>
<dbReference type="InterPro" id="IPR000014">
    <property type="entry name" value="PAS"/>
</dbReference>
<dbReference type="RefSeq" id="WP_105332140.1">
    <property type="nucleotide sequence ID" value="NZ_PUHY01000014.1"/>
</dbReference>
<evidence type="ECO:0000256" key="9">
    <source>
        <dbReference type="ARBA" id="ARBA00022840"/>
    </source>
</evidence>
<accession>A0A2S8FDJ6</accession>
<evidence type="ECO:0000256" key="2">
    <source>
        <dbReference type="ARBA" id="ARBA00004236"/>
    </source>
</evidence>
<dbReference type="Pfam" id="PF02518">
    <property type="entry name" value="HATPase_c"/>
    <property type="match status" value="1"/>
</dbReference>
<evidence type="ECO:0000256" key="10">
    <source>
        <dbReference type="ARBA" id="ARBA00023012"/>
    </source>
</evidence>
<dbReference type="Proteomes" id="UP000238322">
    <property type="component" value="Unassembled WGS sequence"/>
</dbReference>
<comment type="subcellular location">
    <subcellularLocation>
        <location evidence="2">Cell membrane</location>
    </subcellularLocation>
</comment>
<evidence type="ECO:0000256" key="1">
    <source>
        <dbReference type="ARBA" id="ARBA00000085"/>
    </source>
</evidence>
<keyword evidence="11 12" id="KW-0472">Membrane</keyword>
<evidence type="ECO:0000256" key="5">
    <source>
        <dbReference type="ARBA" id="ARBA00022553"/>
    </source>
</evidence>
<dbReference type="SUPFAM" id="SSF47384">
    <property type="entry name" value="Homodimeric domain of signal transducing histidine kinase"/>
    <property type="match status" value="1"/>
</dbReference>
<dbReference type="InterPro" id="IPR003594">
    <property type="entry name" value="HATPase_dom"/>
</dbReference>
<keyword evidence="8 15" id="KW-0418">Kinase</keyword>
<dbReference type="GO" id="GO:0005886">
    <property type="term" value="C:plasma membrane"/>
    <property type="evidence" value="ECO:0007669"/>
    <property type="project" value="UniProtKB-SubCell"/>
</dbReference>
<dbReference type="CDD" id="cd00130">
    <property type="entry name" value="PAS"/>
    <property type="match status" value="1"/>
</dbReference>
<evidence type="ECO:0000256" key="11">
    <source>
        <dbReference type="ARBA" id="ARBA00023136"/>
    </source>
</evidence>
<dbReference type="Gene3D" id="1.10.287.130">
    <property type="match status" value="1"/>
</dbReference>
<keyword evidence="5" id="KW-0597">Phosphoprotein</keyword>
<dbReference type="InterPro" id="IPR013656">
    <property type="entry name" value="PAS_4"/>
</dbReference>
<evidence type="ECO:0000256" key="3">
    <source>
        <dbReference type="ARBA" id="ARBA00012438"/>
    </source>
</evidence>
<protein>
    <recommendedName>
        <fullName evidence="3">histidine kinase</fullName>
        <ecNumber evidence="3">2.7.13.3</ecNumber>
    </recommendedName>
</protein>
<dbReference type="PANTHER" id="PTHR45453">
    <property type="entry name" value="PHOSPHATE REGULON SENSOR PROTEIN PHOR"/>
    <property type="match status" value="1"/>
</dbReference>
<dbReference type="PROSITE" id="PS50112">
    <property type="entry name" value="PAS"/>
    <property type="match status" value="1"/>
</dbReference>
<feature type="domain" description="Histidine kinase" evidence="13">
    <location>
        <begin position="372"/>
        <end position="591"/>
    </location>
</feature>
<keyword evidence="12" id="KW-0812">Transmembrane</keyword>
<dbReference type="Gene3D" id="3.30.450.20">
    <property type="entry name" value="PAS domain"/>
    <property type="match status" value="1"/>
</dbReference>
<dbReference type="SMART" id="SM00388">
    <property type="entry name" value="HisKA"/>
    <property type="match status" value="1"/>
</dbReference>
<dbReference type="GO" id="GO:0004721">
    <property type="term" value="F:phosphoprotein phosphatase activity"/>
    <property type="evidence" value="ECO:0007669"/>
    <property type="project" value="TreeGrafter"/>
</dbReference>
<evidence type="ECO:0000256" key="12">
    <source>
        <dbReference type="SAM" id="Phobius"/>
    </source>
</evidence>
<evidence type="ECO:0000259" key="13">
    <source>
        <dbReference type="PROSITE" id="PS50109"/>
    </source>
</evidence>
<dbReference type="Gene3D" id="6.10.340.10">
    <property type="match status" value="1"/>
</dbReference>
<dbReference type="CDD" id="cd00075">
    <property type="entry name" value="HATPase"/>
    <property type="match status" value="1"/>
</dbReference>
<evidence type="ECO:0000256" key="4">
    <source>
        <dbReference type="ARBA" id="ARBA00022475"/>
    </source>
</evidence>
<keyword evidence="6" id="KW-0808">Transferase</keyword>
<keyword evidence="9" id="KW-0067">ATP-binding</keyword>
<dbReference type="GO" id="GO:0005524">
    <property type="term" value="F:ATP binding"/>
    <property type="evidence" value="ECO:0007669"/>
    <property type="project" value="UniProtKB-KW"/>
</dbReference>
<comment type="caution">
    <text evidence="15">The sequence shown here is derived from an EMBL/GenBank/DDBJ whole genome shotgun (WGS) entry which is preliminary data.</text>
</comment>
<keyword evidence="4" id="KW-1003">Cell membrane</keyword>
<dbReference type="SMART" id="SM00387">
    <property type="entry name" value="HATPase_c"/>
    <property type="match status" value="1"/>
</dbReference>
<dbReference type="CDD" id="cd00082">
    <property type="entry name" value="HisKA"/>
    <property type="match status" value="1"/>
</dbReference>
<dbReference type="InterPro" id="IPR050351">
    <property type="entry name" value="BphY/WalK/GraS-like"/>
</dbReference>
<keyword evidence="12" id="KW-1133">Transmembrane helix</keyword>
<dbReference type="InterPro" id="IPR005467">
    <property type="entry name" value="His_kinase_dom"/>
</dbReference>
<dbReference type="GO" id="GO:0000155">
    <property type="term" value="F:phosphorelay sensor kinase activity"/>
    <property type="evidence" value="ECO:0007669"/>
    <property type="project" value="InterPro"/>
</dbReference>
<evidence type="ECO:0000259" key="14">
    <source>
        <dbReference type="PROSITE" id="PS50112"/>
    </source>
</evidence>
<dbReference type="PRINTS" id="PR00344">
    <property type="entry name" value="BCTRLSENSOR"/>
</dbReference>
<dbReference type="InterPro" id="IPR004358">
    <property type="entry name" value="Sig_transdc_His_kin-like_C"/>
</dbReference>
<evidence type="ECO:0000256" key="7">
    <source>
        <dbReference type="ARBA" id="ARBA00022741"/>
    </source>
</evidence>
<keyword evidence="10" id="KW-0902">Two-component regulatory system</keyword>
<dbReference type="Pfam" id="PF00512">
    <property type="entry name" value="HisKA"/>
    <property type="match status" value="1"/>
</dbReference>
<feature type="domain" description="PAS" evidence="14">
    <location>
        <begin position="250"/>
        <end position="298"/>
    </location>
</feature>
<dbReference type="Pfam" id="PF08448">
    <property type="entry name" value="PAS_4"/>
    <property type="match status" value="1"/>
</dbReference>
<dbReference type="SUPFAM" id="SSF55874">
    <property type="entry name" value="ATPase domain of HSP90 chaperone/DNA topoisomerase II/histidine kinase"/>
    <property type="match status" value="1"/>
</dbReference>
<sequence length="595" mass="66129">MLRSRIGTYILLLVVTISFVSLVAMTWAARVDRNSAIRHERIEKLQTIVQLIQSSVLEKGTESHIDEERLQKRIASAAAETGVYLTIIDAGGRVLADSLNPPRRMENLREQSEFRAASRDEFGYTQRFLPDQDITMQMVVRRVEHDGNTIAFVRAGLPVEQLQSTSGTITLVMGLIAVGAIGVGIILTRTLEVRLFDPVVELIDACKTLATRGERKNLWNSSQDELGQLVREFQTMSGAVTQRETDLRDQANRIETVLGSMVEGVIAVNADRVVLLANQAVRRLLGIRADKVEGRRLIEITRIRALDQSVQQALSSGQPCSAEFEVNSPFRRVLNLHANCLPGDPCPGVVLVLHDMTELRRLENLRREFVANVSHELKTPLAAIRAYAETLHMGAVNDAENRDYFLGQITDQSDRLHDLIMDMLQLARVEAGQEVFDITDVNVADIAQWCVDSLRDKAAAKAIRLIVESAEDDEVYVRADEEGLRTIVGNLVDNAVKYSGKPGDVLVRWQTEGDQVAISVEDHGIGIPEEAQNRIFERFFRVDKARSREMGGTGLGLSIVKHLASSFGGSVELESQVDKGSTFTVRLKMSRVLTN</sequence>
<dbReference type="InterPro" id="IPR003661">
    <property type="entry name" value="HisK_dim/P_dom"/>
</dbReference>
<name>A0A2S8FDJ6_9BACT</name>
<dbReference type="FunFam" id="3.30.565.10:FF:000023">
    <property type="entry name" value="PAS domain-containing sensor histidine kinase"/>
    <property type="match status" value="1"/>
</dbReference>
<gene>
    <name evidence="15" type="ORF">C5Y83_22940</name>
</gene>
<dbReference type="SMART" id="SM00091">
    <property type="entry name" value="PAS"/>
    <property type="match status" value="1"/>
</dbReference>
<dbReference type="OrthoDB" id="9813151at2"/>
<dbReference type="InterPro" id="IPR036097">
    <property type="entry name" value="HisK_dim/P_sf"/>
</dbReference>
<reference evidence="15 16" key="1">
    <citation type="submission" date="2018-02" db="EMBL/GenBank/DDBJ databases">
        <title>Comparative genomes isolates from brazilian mangrove.</title>
        <authorList>
            <person name="Araujo J.E."/>
            <person name="Taketani R.G."/>
            <person name="Silva M.C.P."/>
            <person name="Loureco M.V."/>
            <person name="Andreote F.D."/>
        </authorList>
    </citation>
    <scope>NUCLEOTIDE SEQUENCE [LARGE SCALE GENOMIC DNA]</scope>
    <source>
        <strain evidence="15 16">Hex-1 MGV</strain>
    </source>
</reference>
<dbReference type="GO" id="GO:0016036">
    <property type="term" value="P:cellular response to phosphate starvation"/>
    <property type="evidence" value="ECO:0007669"/>
    <property type="project" value="TreeGrafter"/>
</dbReference>